<feature type="transmembrane region" description="Helical" evidence="6">
    <location>
        <begin position="52"/>
        <end position="70"/>
    </location>
</feature>
<dbReference type="InterPro" id="IPR018076">
    <property type="entry name" value="T2SS_GspF_dom"/>
</dbReference>
<dbReference type="PANTHER" id="PTHR35007">
    <property type="entry name" value="INTEGRAL MEMBRANE PROTEIN-RELATED"/>
    <property type="match status" value="1"/>
</dbReference>
<evidence type="ECO:0000313" key="8">
    <source>
        <dbReference type="EMBL" id="WAX55823.1"/>
    </source>
</evidence>
<evidence type="ECO:0000256" key="2">
    <source>
        <dbReference type="ARBA" id="ARBA00022475"/>
    </source>
</evidence>
<dbReference type="Proteomes" id="UP001164693">
    <property type="component" value="Chromosome"/>
</dbReference>
<protein>
    <recommendedName>
        <fullName evidence="7">Type II secretion system protein GspF domain-containing protein</fullName>
    </recommendedName>
</protein>
<dbReference type="PANTHER" id="PTHR35007:SF3">
    <property type="entry name" value="POSSIBLE CONSERVED ALANINE RICH MEMBRANE PROTEIN"/>
    <property type="match status" value="1"/>
</dbReference>
<feature type="transmembrane region" description="Helical" evidence="6">
    <location>
        <begin position="76"/>
        <end position="94"/>
    </location>
</feature>
<feature type="transmembrane region" description="Helical" evidence="6">
    <location>
        <begin position="6"/>
        <end position="31"/>
    </location>
</feature>
<dbReference type="EMBL" id="CP097463">
    <property type="protein sequence ID" value="WAX55823.1"/>
    <property type="molecule type" value="Genomic_DNA"/>
</dbReference>
<comment type="subcellular location">
    <subcellularLocation>
        <location evidence="1">Cell membrane</location>
        <topology evidence="1">Multi-pass membrane protein</topology>
    </subcellularLocation>
</comment>
<dbReference type="RefSeq" id="WP_269442346.1">
    <property type="nucleotide sequence ID" value="NZ_CP097463.1"/>
</dbReference>
<accession>A0ABY7JTD5</accession>
<proteinExistence type="predicted"/>
<name>A0ABY7JTD5_9ACTN</name>
<keyword evidence="9" id="KW-1185">Reference proteome</keyword>
<evidence type="ECO:0000256" key="1">
    <source>
        <dbReference type="ARBA" id="ARBA00004651"/>
    </source>
</evidence>
<gene>
    <name evidence="8" type="ORF">M6B22_14910</name>
</gene>
<sequence>MTDPTVLLFAAVAGVGAVGVVLIVAGARAGTSPRAARPAPRARAVLQAARDPLVGARLIGGIVLATVVLVTTRWPVAAAAVLVLILGWPALFGAGGAGRDRVAQLEALAMWVESLKDLVSGASGLREAIPVSVETAPPLLQPPLTRLRGLLAARESLTTALPALAEDLADPSADLVIATLILNARSRGPGLANALQRLAESIREELELRRRIEAGRRGDRRSAQIIVGITLAMGAAMAFVFPPQFTQPYRSLTGQGVLPLQGTR</sequence>
<reference evidence="8" key="1">
    <citation type="submission" date="2022-05" db="EMBL/GenBank/DDBJ databases">
        <title>Jatrophihabitans sp. SB3-54 whole genome sequence.</title>
        <authorList>
            <person name="Suh M.K."/>
            <person name="Eom M.K."/>
            <person name="Kim J.S."/>
            <person name="Kim H.S."/>
            <person name="Do H.E."/>
            <person name="Shin Y.K."/>
            <person name="Lee J.-S."/>
        </authorList>
    </citation>
    <scope>NUCLEOTIDE SEQUENCE</scope>
    <source>
        <strain evidence="8">SB3-54</strain>
    </source>
</reference>
<evidence type="ECO:0000256" key="6">
    <source>
        <dbReference type="SAM" id="Phobius"/>
    </source>
</evidence>
<evidence type="ECO:0000256" key="5">
    <source>
        <dbReference type="ARBA" id="ARBA00023136"/>
    </source>
</evidence>
<keyword evidence="5 6" id="KW-0472">Membrane</keyword>
<evidence type="ECO:0000259" key="7">
    <source>
        <dbReference type="Pfam" id="PF00482"/>
    </source>
</evidence>
<keyword evidence="2" id="KW-1003">Cell membrane</keyword>
<keyword evidence="3 6" id="KW-0812">Transmembrane</keyword>
<organism evidence="8 9">
    <name type="scientific">Jatrophihabitans cynanchi</name>
    <dbReference type="NCBI Taxonomy" id="2944128"/>
    <lineage>
        <taxon>Bacteria</taxon>
        <taxon>Bacillati</taxon>
        <taxon>Actinomycetota</taxon>
        <taxon>Actinomycetes</taxon>
        <taxon>Jatrophihabitantales</taxon>
        <taxon>Jatrophihabitantaceae</taxon>
        <taxon>Jatrophihabitans</taxon>
    </lineage>
</organism>
<feature type="transmembrane region" description="Helical" evidence="6">
    <location>
        <begin position="225"/>
        <end position="245"/>
    </location>
</feature>
<evidence type="ECO:0000256" key="3">
    <source>
        <dbReference type="ARBA" id="ARBA00022692"/>
    </source>
</evidence>
<evidence type="ECO:0000256" key="4">
    <source>
        <dbReference type="ARBA" id="ARBA00022989"/>
    </source>
</evidence>
<dbReference type="Pfam" id="PF00482">
    <property type="entry name" value="T2SSF"/>
    <property type="match status" value="1"/>
</dbReference>
<keyword evidence="4 6" id="KW-1133">Transmembrane helix</keyword>
<evidence type="ECO:0000313" key="9">
    <source>
        <dbReference type="Proteomes" id="UP001164693"/>
    </source>
</evidence>
<feature type="domain" description="Type II secretion system protein GspF" evidence="7">
    <location>
        <begin position="114"/>
        <end position="237"/>
    </location>
</feature>